<accession>A0A2H0VZQ7</accession>
<protein>
    <submittedName>
        <fullName evidence="3">Uncharacterized protein</fullName>
    </submittedName>
</protein>
<comment type="caution">
    <text evidence="3">The sequence shown here is derived from an EMBL/GenBank/DDBJ whole genome shotgun (WGS) entry which is preliminary data.</text>
</comment>
<name>A0A2H0VZQ7_9BACT</name>
<dbReference type="EMBL" id="PEZZ01000049">
    <property type="protein sequence ID" value="PIS04578.1"/>
    <property type="molecule type" value="Genomic_DNA"/>
</dbReference>
<keyword evidence="2" id="KW-0732">Signal</keyword>
<feature type="region of interest" description="Disordered" evidence="1">
    <location>
        <begin position="37"/>
        <end position="59"/>
    </location>
</feature>
<gene>
    <name evidence="3" type="ORF">COT81_05780</name>
</gene>
<evidence type="ECO:0000256" key="1">
    <source>
        <dbReference type="SAM" id="MobiDB-lite"/>
    </source>
</evidence>
<dbReference type="Proteomes" id="UP000230935">
    <property type="component" value="Unassembled WGS sequence"/>
</dbReference>
<sequence length="284" mass="32364">MTSQNFKLSIFAAFMALSLVISPSALADERGGDNIKAKERYRETRKEYSDSVDKSRDEQERLHDYQYEYVRASSTVARDNLNTQIRAYLSHTVNALLKRMESVQVWVNAQDDMSEDDKAAILADVNVDIAWLQDQLTDLETVSTDELNSRTQAIKAYWQRHKYVFVRVNGRILVARLQFVLNKAEVFSGRVGDKINELATQGFDVKALQFLHTEYDRHLAAAQAELDLAVDSFNAIDDADDAAESYRQGLGHVKAANRYIHEAFLTLREIILSMQRLASPDSYD</sequence>
<evidence type="ECO:0000313" key="4">
    <source>
        <dbReference type="Proteomes" id="UP000230935"/>
    </source>
</evidence>
<reference evidence="4" key="1">
    <citation type="submission" date="2017-09" db="EMBL/GenBank/DDBJ databases">
        <title>Depth-based differentiation of microbial function through sediment-hosted aquifers and enrichment of novel symbionts in the deep terrestrial subsurface.</title>
        <authorList>
            <person name="Probst A.J."/>
            <person name="Ladd B."/>
            <person name="Jarett J.K."/>
            <person name="Geller-Mcgrath D.E."/>
            <person name="Sieber C.M.K."/>
            <person name="Emerson J.B."/>
            <person name="Anantharaman K."/>
            <person name="Thomas B.C."/>
            <person name="Malmstrom R."/>
            <person name="Stieglmeier M."/>
            <person name="Klingl A."/>
            <person name="Woyke T."/>
            <person name="Ryan C.M."/>
            <person name="Banfield J.F."/>
        </authorList>
    </citation>
    <scope>NUCLEOTIDE SEQUENCE [LARGE SCALE GENOMIC DNA]</scope>
</reference>
<feature type="chain" id="PRO_5013829930" evidence="2">
    <location>
        <begin position="28"/>
        <end position="284"/>
    </location>
</feature>
<dbReference type="AlphaFoldDB" id="A0A2H0VZQ7"/>
<organism evidence="3 4">
    <name type="scientific">Candidatus Buchananbacteria bacterium CG10_big_fil_rev_8_21_14_0_10_42_9</name>
    <dbReference type="NCBI Taxonomy" id="1974526"/>
    <lineage>
        <taxon>Bacteria</taxon>
        <taxon>Candidatus Buchananiibacteriota</taxon>
    </lineage>
</organism>
<evidence type="ECO:0000313" key="3">
    <source>
        <dbReference type="EMBL" id="PIS04578.1"/>
    </source>
</evidence>
<feature type="signal peptide" evidence="2">
    <location>
        <begin position="1"/>
        <end position="27"/>
    </location>
</feature>
<evidence type="ECO:0000256" key="2">
    <source>
        <dbReference type="SAM" id="SignalP"/>
    </source>
</evidence>
<proteinExistence type="predicted"/>